<evidence type="ECO:0000313" key="2">
    <source>
        <dbReference type="EMBL" id="XCM81120.1"/>
    </source>
</evidence>
<feature type="transmembrane region" description="Helical" evidence="1">
    <location>
        <begin position="108"/>
        <end position="126"/>
    </location>
</feature>
<dbReference type="EMBL" id="CP159872">
    <property type="protein sequence ID" value="XCM81120.1"/>
    <property type="molecule type" value="Genomic_DNA"/>
</dbReference>
<name>A0AAU8JXL9_9ACTN</name>
<feature type="transmembrane region" description="Helical" evidence="1">
    <location>
        <begin position="161"/>
        <end position="178"/>
    </location>
</feature>
<accession>A0AAU8JXL9</accession>
<sequence>MSERHPLFDNAKFAAVALVVCAHTWMPLLERDRTLAAAVLTVAAFSMPVFVTLCGYFSRPRPGRPQVDGARLVAGLAVPYLVFQVLYNLVPMALERRLAPIHLLEPRWLTWFLLSLLIWRLTVPLWTALRYPLPVAVAVAAGFGAVNAFPPELALGRTLGFLPWFVLGLVLTPDRFALLRRPAVRRAAPAVLAAVFAVVWWAVPGLLDPGWLEYTESAGQLRVGYPLWLAVRVGLAALALVAGAAFLAVLPEGPTRFTALGAASLYVYLLHGFPLKLLQASGVYRAGVLHHWYTALPLLGAFALGLAVVLALPPVVRLFAPVVQPRLGRLLAEPARVHRQA</sequence>
<gene>
    <name evidence="2" type="ORF">ABWK59_20490</name>
</gene>
<dbReference type="RefSeq" id="WP_354642057.1">
    <property type="nucleotide sequence ID" value="NZ_CP159872.1"/>
</dbReference>
<feature type="transmembrane region" description="Helical" evidence="1">
    <location>
        <begin position="295"/>
        <end position="320"/>
    </location>
</feature>
<dbReference type="PANTHER" id="PTHR37312:SF1">
    <property type="entry name" value="MEMBRANE-BOUND ACYLTRANSFERASE YKRP-RELATED"/>
    <property type="match status" value="1"/>
</dbReference>
<protein>
    <recommendedName>
        <fullName evidence="3">Fucose 4-O-acetylase-like acetyltransferase</fullName>
    </recommendedName>
</protein>
<feature type="transmembrane region" description="Helical" evidence="1">
    <location>
        <begin position="133"/>
        <end position="149"/>
    </location>
</feature>
<feature type="transmembrane region" description="Helical" evidence="1">
    <location>
        <begin position="69"/>
        <end position="88"/>
    </location>
</feature>
<dbReference type="KEGG" id="kcm:ABWK59_20490"/>
<keyword evidence="1" id="KW-0812">Transmembrane</keyword>
<evidence type="ECO:0008006" key="3">
    <source>
        <dbReference type="Google" id="ProtNLM"/>
    </source>
</evidence>
<keyword evidence="1" id="KW-1133">Transmembrane helix</keyword>
<dbReference type="AlphaFoldDB" id="A0AAU8JXL9"/>
<dbReference type="PANTHER" id="PTHR37312">
    <property type="entry name" value="MEMBRANE-BOUND ACYLTRANSFERASE YKRP-RELATED"/>
    <property type="match status" value="1"/>
</dbReference>
<feature type="transmembrane region" description="Helical" evidence="1">
    <location>
        <begin position="257"/>
        <end position="275"/>
    </location>
</feature>
<keyword evidence="1" id="KW-0472">Membrane</keyword>
<dbReference type="InterPro" id="IPR052734">
    <property type="entry name" value="Nod_factor_acetyltransferase"/>
</dbReference>
<feature type="transmembrane region" description="Helical" evidence="1">
    <location>
        <begin position="227"/>
        <end position="250"/>
    </location>
</feature>
<organism evidence="2">
    <name type="scientific">Kitasatospora camelliae</name>
    <dbReference type="NCBI Taxonomy" id="3156397"/>
    <lineage>
        <taxon>Bacteria</taxon>
        <taxon>Bacillati</taxon>
        <taxon>Actinomycetota</taxon>
        <taxon>Actinomycetes</taxon>
        <taxon>Kitasatosporales</taxon>
        <taxon>Streptomycetaceae</taxon>
        <taxon>Kitasatospora</taxon>
    </lineage>
</organism>
<evidence type="ECO:0000256" key="1">
    <source>
        <dbReference type="SAM" id="Phobius"/>
    </source>
</evidence>
<feature type="transmembrane region" description="Helical" evidence="1">
    <location>
        <begin position="190"/>
        <end position="207"/>
    </location>
</feature>
<proteinExistence type="predicted"/>
<feature type="transmembrane region" description="Helical" evidence="1">
    <location>
        <begin position="35"/>
        <end position="57"/>
    </location>
</feature>
<reference evidence="2" key="1">
    <citation type="submission" date="2024-06" db="EMBL/GenBank/DDBJ databases">
        <title>The genome sequences of Kitasatospora sp. strain HUAS MG31.</title>
        <authorList>
            <person name="Mo P."/>
        </authorList>
    </citation>
    <scope>NUCLEOTIDE SEQUENCE</scope>
    <source>
        <strain evidence="2">HUAS MG31</strain>
    </source>
</reference>